<dbReference type="InterPro" id="IPR008042">
    <property type="entry name" value="Retrotrans_Pao"/>
</dbReference>
<dbReference type="AlphaFoldDB" id="A0A4Y2GD52"/>
<dbReference type="Pfam" id="PF05380">
    <property type="entry name" value="Peptidase_A17"/>
    <property type="match status" value="1"/>
</dbReference>
<organism evidence="1 2">
    <name type="scientific">Araneus ventricosus</name>
    <name type="common">Orbweaver spider</name>
    <name type="synonym">Epeira ventricosa</name>
    <dbReference type="NCBI Taxonomy" id="182803"/>
    <lineage>
        <taxon>Eukaryota</taxon>
        <taxon>Metazoa</taxon>
        <taxon>Ecdysozoa</taxon>
        <taxon>Arthropoda</taxon>
        <taxon>Chelicerata</taxon>
        <taxon>Arachnida</taxon>
        <taxon>Araneae</taxon>
        <taxon>Araneomorphae</taxon>
        <taxon>Entelegynae</taxon>
        <taxon>Araneoidea</taxon>
        <taxon>Araneidae</taxon>
        <taxon>Araneus</taxon>
    </lineage>
</organism>
<dbReference type="PANTHER" id="PTHR47331:SF5">
    <property type="entry name" value="RIBONUCLEASE H"/>
    <property type="match status" value="1"/>
</dbReference>
<evidence type="ECO:0000313" key="1">
    <source>
        <dbReference type="EMBL" id="GBM51127.1"/>
    </source>
</evidence>
<gene>
    <name evidence="1" type="ORF">AVEN_244174_1</name>
</gene>
<protein>
    <submittedName>
        <fullName evidence="1">Uncharacterized protein</fullName>
    </submittedName>
</protein>
<evidence type="ECO:0000313" key="2">
    <source>
        <dbReference type="Proteomes" id="UP000499080"/>
    </source>
</evidence>
<feature type="non-terminal residue" evidence="1">
    <location>
        <position position="1"/>
    </location>
</feature>
<dbReference type="PANTHER" id="PTHR47331">
    <property type="entry name" value="PHD-TYPE DOMAIN-CONTAINING PROTEIN"/>
    <property type="match status" value="1"/>
</dbReference>
<comment type="caution">
    <text evidence="1">The sequence shown here is derived from an EMBL/GenBank/DDBJ whole genome shotgun (WGS) entry which is preliminary data.</text>
</comment>
<name>A0A4Y2GD52_ARAVE</name>
<keyword evidence="2" id="KW-1185">Reference proteome</keyword>
<dbReference type="Proteomes" id="UP000499080">
    <property type="component" value="Unassembled WGS sequence"/>
</dbReference>
<accession>A0A4Y2GD52</accession>
<dbReference type="OrthoDB" id="6432332at2759"/>
<proteinExistence type="predicted"/>
<reference evidence="1 2" key="1">
    <citation type="journal article" date="2019" name="Sci. Rep.">
        <title>Orb-weaving spider Araneus ventricosus genome elucidates the spidroin gene catalogue.</title>
        <authorList>
            <person name="Kono N."/>
            <person name="Nakamura H."/>
            <person name="Ohtoshi R."/>
            <person name="Moran D.A.P."/>
            <person name="Shinohara A."/>
            <person name="Yoshida Y."/>
            <person name="Fujiwara M."/>
            <person name="Mori M."/>
            <person name="Tomita M."/>
            <person name="Arakawa K."/>
        </authorList>
    </citation>
    <scope>NUCLEOTIDE SEQUENCE [LARGE SCALE GENOMIC DNA]</scope>
</reference>
<dbReference type="EMBL" id="BGPR01001324">
    <property type="protein sequence ID" value="GBM51127.1"/>
    <property type="molecule type" value="Genomic_DNA"/>
</dbReference>
<sequence length="86" mass="9909">VNLLAAKSRVASVKTITIPRLELLAATVGARLCRSVLSALQWDNVKWHYWTDSTTMLGWIQREELRSVFVDNRVEEIRNLTDPSLW</sequence>